<dbReference type="OrthoDB" id="4490227at2759"/>
<dbReference type="Proteomes" id="UP000770015">
    <property type="component" value="Unassembled WGS sequence"/>
</dbReference>
<organism evidence="4 5">
    <name type="scientific">Plectosphaerella plurivora</name>
    <dbReference type="NCBI Taxonomy" id="936078"/>
    <lineage>
        <taxon>Eukaryota</taxon>
        <taxon>Fungi</taxon>
        <taxon>Dikarya</taxon>
        <taxon>Ascomycota</taxon>
        <taxon>Pezizomycotina</taxon>
        <taxon>Sordariomycetes</taxon>
        <taxon>Hypocreomycetidae</taxon>
        <taxon>Glomerellales</taxon>
        <taxon>Plectosphaerellaceae</taxon>
        <taxon>Plectosphaerella</taxon>
    </lineage>
</organism>
<proteinExistence type="predicted"/>
<evidence type="ECO:0000259" key="3">
    <source>
        <dbReference type="Pfam" id="PF23584"/>
    </source>
</evidence>
<feature type="transmembrane region" description="Helical" evidence="1">
    <location>
        <begin position="263"/>
        <end position="286"/>
    </location>
</feature>
<reference evidence="4" key="1">
    <citation type="journal article" date="2021" name="Nat. Commun.">
        <title>Genetic determinants of endophytism in the Arabidopsis root mycobiome.</title>
        <authorList>
            <person name="Mesny F."/>
            <person name="Miyauchi S."/>
            <person name="Thiergart T."/>
            <person name="Pickel B."/>
            <person name="Atanasova L."/>
            <person name="Karlsson M."/>
            <person name="Huettel B."/>
            <person name="Barry K.W."/>
            <person name="Haridas S."/>
            <person name="Chen C."/>
            <person name="Bauer D."/>
            <person name="Andreopoulos W."/>
            <person name="Pangilinan J."/>
            <person name="LaButti K."/>
            <person name="Riley R."/>
            <person name="Lipzen A."/>
            <person name="Clum A."/>
            <person name="Drula E."/>
            <person name="Henrissat B."/>
            <person name="Kohler A."/>
            <person name="Grigoriev I.V."/>
            <person name="Martin F.M."/>
            <person name="Hacquard S."/>
        </authorList>
    </citation>
    <scope>NUCLEOTIDE SEQUENCE</scope>
    <source>
        <strain evidence="4">MPI-SDFR-AT-0117</strain>
    </source>
</reference>
<dbReference type="Pfam" id="PF23584">
    <property type="entry name" value="DUF7136"/>
    <property type="match status" value="1"/>
</dbReference>
<accession>A0A9P8VFG4</accession>
<sequence>MSPSSSVWTLLLGTLSLLLANVCAARLDPDITQVDLIFPRNGSTYRPVYPFPFVLAVTNAHLVWPYRFIIDWQVNSHNEERKSFAYGSTGPGHYSYNVDDQISPDQPLLLTWGSNQFINTTKTRFSIHLSMSVDHICPPNGTLDNDIRSVVHNHVVFFGLSADGDLPDMEAGGPEPEHIGAFRLTGVGELETQLNKPCPFMEETPGVKGPVDPSAFVVDGGVADLVEARMLEEARCNGTGQSWPNATGMLDWCPKREDSSGAYCVPAGVLLTFGTATLAVILGFVWL</sequence>
<keyword evidence="1" id="KW-0472">Membrane</keyword>
<dbReference type="AlphaFoldDB" id="A0A9P8VFG4"/>
<keyword evidence="1" id="KW-1133">Transmembrane helix</keyword>
<name>A0A9P8VFG4_9PEZI</name>
<evidence type="ECO:0000313" key="5">
    <source>
        <dbReference type="Proteomes" id="UP000770015"/>
    </source>
</evidence>
<dbReference type="EMBL" id="JAGSXJ010000009">
    <property type="protein sequence ID" value="KAH6688598.1"/>
    <property type="molecule type" value="Genomic_DNA"/>
</dbReference>
<keyword evidence="5" id="KW-1185">Reference proteome</keyword>
<keyword evidence="1" id="KW-0812">Transmembrane</keyword>
<evidence type="ECO:0000313" key="4">
    <source>
        <dbReference type="EMBL" id="KAH6688598.1"/>
    </source>
</evidence>
<feature type="signal peptide" evidence="2">
    <location>
        <begin position="1"/>
        <end position="24"/>
    </location>
</feature>
<keyword evidence="2" id="KW-0732">Signal</keyword>
<dbReference type="InterPro" id="IPR055560">
    <property type="entry name" value="DUF7136"/>
</dbReference>
<feature type="domain" description="DUF7136" evidence="3">
    <location>
        <begin position="29"/>
        <end position="239"/>
    </location>
</feature>
<evidence type="ECO:0000256" key="1">
    <source>
        <dbReference type="SAM" id="Phobius"/>
    </source>
</evidence>
<gene>
    <name evidence="4" type="ORF">F5X68DRAFT_205995</name>
</gene>
<protein>
    <recommendedName>
        <fullName evidence="3">DUF7136 domain-containing protein</fullName>
    </recommendedName>
</protein>
<evidence type="ECO:0000256" key="2">
    <source>
        <dbReference type="SAM" id="SignalP"/>
    </source>
</evidence>
<feature type="chain" id="PRO_5040429946" description="DUF7136 domain-containing protein" evidence="2">
    <location>
        <begin position="25"/>
        <end position="287"/>
    </location>
</feature>
<comment type="caution">
    <text evidence="4">The sequence shown here is derived from an EMBL/GenBank/DDBJ whole genome shotgun (WGS) entry which is preliminary data.</text>
</comment>